<evidence type="ECO:0000259" key="1">
    <source>
        <dbReference type="SMART" id="SM00829"/>
    </source>
</evidence>
<dbReference type="InterPro" id="IPR011032">
    <property type="entry name" value="GroES-like_sf"/>
</dbReference>
<keyword evidence="3" id="KW-1185">Reference proteome</keyword>
<protein>
    <recommendedName>
        <fullName evidence="1">Enoyl reductase (ER) domain-containing protein</fullName>
    </recommendedName>
</protein>
<proteinExistence type="predicted"/>
<organism evidence="2 3">
    <name type="scientific">Aphanomyces euteiches</name>
    <dbReference type="NCBI Taxonomy" id="100861"/>
    <lineage>
        <taxon>Eukaryota</taxon>
        <taxon>Sar</taxon>
        <taxon>Stramenopiles</taxon>
        <taxon>Oomycota</taxon>
        <taxon>Saprolegniomycetes</taxon>
        <taxon>Saprolegniales</taxon>
        <taxon>Verrucalvaceae</taxon>
        <taxon>Aphanomyces</taxon>
    </lineage>
</organism>
<comment type="caution">
    <text evidence="2">The sequence shown here is derived from an EMBL/GenBank/DDBJ whole genome shotgun (WGS) entry which is preliminary data.</text>
</comment>
<dbReference type="Proteomes" id="UP000481153">
    <property type="component" value="Unassembled WGS sequence"/>
</dbReference>
<dbReference type="InterPro" id="IPR013154">
    <property type="entry name" value="ADH-like_N"/>
</dbReference>
<name>A0A6G0WLU6_9STRA</name>
<feature type="domain" description="Enoyl reductase (ER)" evidence="1">
    <location>
        <begin position="19"/>
        <end position="220"/>
    </location>
</feature>
<dbReference type="InterPro" id="IPR020843">
    <property type="entry name" value="ER"/>
</dbReference>
<dbReference type="Gene3D" id="3.40.50.720">
    <property type="entry name" value="NAD(P)-binding Rossmann-like Domain"/>
    <property type="match status" value="1"/>
</dbReference>
<accession>A0A6G0WLU6</accession>
<gene>
    <name evidence="2" type="ORF">Ae201684_013903</name>
</gene>
<dbReference type="AlphaFoldDB" id="A0A6G0WLU6"/>
<dbReference type="Pfam" id="PF08240">
    <property type="entry name" value="ADH_N"/>
    <property type="match status" value="1"/>
</dbReference>
<dbReference type="GO" id="GO:0016491">
    <property type="term" value="F:oxidoreductase activity"/>
    <property type="evidence" value="ECO:0007669"/>
    <property type="project" value="InterPro"/>
</dbReference>
<dbReference type="InterPro" id="IPR052585">
    <property type="entry name" value="Lipid_raft_assoc_Zn_ADH"/>
</dbReference>
<dbReference type="VEuPathDB" id="FungiDB:AeMF1_021184"/>
<dbReference type="EMBL" id="VJMJ01000180">
    <property type="protein sequence ID" value="KAF0728252.1"/>
    <property type="molecule type" value="Genomic_DNA"/>
</dbReference>
<dbReference type="PANTHER" id="PTHR43482">
    <property type="entry name" value="PROTEIN AST1-RELATED"/>
    <property type="match status" value="1"/>
</dbReference>
<evidence type="ECO:0000313" key="3">
    <source>
        <dbReference type="Proteomes" id="UP000481153"/>
    </source>
</evidence>
<evidence type="ECO:0000313" key="2">
    <source>
        <dbReference type="EMBL" id="KAF0728252.1"/>
    </source>
</evidence>
<dbReference type="SMART" id="SM00829">
    <property type="entry name" value="PKS_ER"/>
    <property type="match status" value="1"/>
</dbReference>
<dbReference type="SUPFAM" id="SSF50129">
    <property type="entry name" value="GroES-like"/>
    <property type="match status" value="1"/>
</dbReference>
<dbReference type="Gene3D" id="3.90.180.10">
    <property type="entry name" value="Medium-chain alcohol dehydrogenases, catalytic domain"/>
    <property type="match status" value="1"/>
</dbReference>
<reference evidence="2 3" key="1">
    <citation type="submission" date="2019-07" db="EMBL/GenBank/DDBJ databases">
        <title>Genomics analysis of Aphanomyces spp. identifies a new class of oomycete effector associated with host adaptation.</title>
        <authorList>
            <person name="Gaulin E."/>
        </authorList>
    </citation>
    <scope>NUCLEOTIDE SEQUENCE [LARGE SCALE GENOMIC DNA]</scope>
    <source>
        <strain evidence="2 3">ATCC 201684</strain>
    </source>
</reference>
<dbReference type="PANTHER" id="PTHR43482:SF1">
    <property type="entry name" value="PROTEIN AST1-RELATED"/>
    <property type="match status" value="1"/>
</dbReference>
<sequence>MSSIPSTMKAVQFNSNVPTSDETSFVDIVVPVPTASGRDILVQVKAVSVNPVDVLLRKTPPLYESLATESKHRILGYDAAGVVVAVGPEASLFKVGDEVYYAGTWVRDGTNAEYHVVDERIAGLKPKSLSFQDAAGLPLTALTAYESIVYRLQVRQKSAEKSNKSILILNGAGGPLVREKATVNNAFVIAQLCAALRLFLCLPHRCLVFLISGRHIQFVADLHFAIFLPVLLANCSEASHHHCMSFGLASGQFKKTTIKVTVRSGICRLLVHDPCIKKHKNSQDSIKQDSEVKLWRPIRSKI</sequence>